<feature type="transmembrane region" description="Helical" evidence="1">
    <location>
        <begin position="123"/>
        <end position="142"/>
    </location>
</feature>
<feature type="transmembrane region" description="Helical" evidence="1">
    <location>
        <begin position="85"/>
        <end position="103"/>
    </location>
</feature>
<feature type="transmembrane region" description="Helical" evidence="1">
    <location>
        <begin position="223"/>
        <end position="242"/>
    </location>
</feature>
<feature type="domain" description="Acyltransferase 3" evidence="2">
    <location>
        <begin position="9"/>
        <end position="338"/>
    </location>
</feature>
<keyword evidence="1" id="KW-0812">Transmembrane</keyword>
<sequence>MQFDSKHNSIGFLRLFLALAVIYAHAGVLGGFGYDFIYHFSNQVASVGSIAVDSFFSLSGYLIAASYLRLQSLPLFLWHRVLRIFPAYWVCLIVVGIGTPLLFGAPPDLGYIQHNFLIPLLDVFQAIVGFILPLLSGSFFNAQTVTASIPFMQIQHNIQDLFPNNPHPNTVNASLWTLQHEFRAYVAIGMLGWLGLLRKNVILGLLTFIWIAYVAFYRKGDLAISPIRFSAFFLMGAAFYFWEPPLKHSLAFASLIVSIAGLASGESYIIVAPLTTTYLMLWLAAALPFADFGKGKDYSYGLYIYAFPIQQILSAYHLNQWGFLVYFLLSVCCTIIPAALSWHLVESTALHWKHKFSKKKLPSEFA</sequence>
<evidence type="ECO:0000259" key="2">
    <source>
        <dbReference type="Pfam" id="PF01757"/>
    </source>
</evidence>
<dbReference type="GO" id="GO:0016746">
    <property type="term" value="F:acyltransferase activity"/>
    <property type="evidence" value="ECO:0007669"/>
    <property type="project" value="UniProtKB-KW"/>
</dbReference>
<dbReference type="RefSeq" id="WP_190448357.1">
    <property type="nucleotide sequence ID" value="NZ_JAMPLM010000007.1"/>
</dbReference>
<feature type="transmembrane region" description="Helical" evidence="1">
    <location>
        <begin position="324"/>
        <end position="345"/>
    </location>
</feature>
<organism evidence="3 4">
    <name type="scientific">Stenomitos frigidus AS-A4</name>
    <dbReference type="NCBI Taxonomy" id="2933935"/>
    <lineage>
        <taxon>Bacteria</taxon>
        <taxon>Bacillati</taxon>
        <taxon>Cyanobacteriota</taxon>
        <taxon>Cyanophyceae</taxon>
        <taxon>Leptolyngbyales</taxon>
        <taxon>Leptolyngbyaceae</taxon>
        <taxon>Stenomitos</taxon>
    </lineage>
</organism>
<dbReference type="InterPro" id="IPR050879">
    <property type="entry name" value="Acyltransferase_3"/>
</dbReference>
<reference evidence="3 4" key="1">
    <citation type="submission" date="2022-04" db="EMBL/GenBank/DDBJ databases">
        <title>Positive selection, recombination, and allopatry shape intraspecific diversity of widespread and dominant cyanobacteria.</title>
        <authorList>
            <person name="Wei J."/>
            <person name="Shu W."/>
            <person name="Hu C."/>
        </authorList>
    </citation>
    <scope>NUCLEOTIDE SEQUENCE [LARGE SCALE GENOMIC DNA]</scope>
    <source>
        <strain evidence="3 4">AS-A4</strain>
    </source>
</reference>
<dbReference type="Proteomes" id="UP001476950">
    <property type="component" value="Unassembled WGS sequence"/>
</dbReference>
<proteinExistence type="predicted"/>
<dbReference type="InterPro" id="IPR002656">
    <property type="entry name" value="Acyl_transf_3_dom"/>
</dbReference>
<evidence type="ECO:0000256" key="1">
    <source>
        <dbReference type="SAM" id="Phobius"/>
    </source>
</evidence>
<accession>A0ABV0KIA1</accession>
<evidence type="ECO:0000313" key="3">
    <source>
        <dbReference type="EMBL" id="MEP1058954.1"/>
    </source>
</evidence>
<comment type="caution">
    <text evidence="3">The sequence shown here is derived from an EMBL/GenBank/DDBJ whole genome shotgun (WGS) entry which is preliminary data.</text>
</comment>
<dbReference type="Pfam" id="PF01757">
    <property type="entry name" value="Acyl_transf_3"/>
    <property type="match status" value="1"/>
</dbReference>
<feature type="transmembrane region" description="Helical" evidence="1">
    <location>
        <begin position="44"/>
        <end position="64"/>
    </location>
</feature>
<evidence type="ECO:0000313" key="4">
    <source>
        <dbReference type="Proteomes" id="UP001476950"/>
    </source>
</evidence>
<name>A0ABV0KIA1_9CYAN</name>
<dbReference type="PANTHER" id="PTHR23028">
    <property type="entry name" value="ACETYLTRANSFERASE"/>
    <property type="match status" value="1"/>
</dbReference>
<keyword evidence="3" id="KW-0808">Transferase</keyword>
<protein>
    <submittedName>
        <fullName evidence="3">Acyltransferase</fullName>
    </submittedName>
</protein>
<keyword evidence="1" id="KW-1133">Transmembrane helix</keyword>
<dbReference type="PANTHER" id="PTHR23028:SF53">
    <property type="entry name" value="ACYL_TRANSF_3 DOMAIN-CONTAINING PROTEIN"/>
    <property type="match status" value="1"/>
</dbReference>
<feature type="transmembrane region" description="Helical" evidence="1">
    <location>
        <begin position="200"/>
        <end position="217"/>
    </location>
</feature>
<keyword evidence="1" id="KW-0472">Membrane</keyword>
<feature type="transmembrane region" description="Helical" evidence="1">
    <location>
        <begin position="12"/>
        <end position="32"/>
    </location>
</feature>
<dbReference type="EMBL" id="JAMPLM010000007">
    <property type="protein sequence ID" value="MEP1058954.1"/>
    <property type="molecule type" value="Genomic_DNA"/>
</dbReference>
<keyword evidence="3" id="KW-0012">Acyltransferase</keyword>
<keyword evidence="4" id="KW-1185">Reference proteome</keyword>
<gene>
    <name evidence="3" type="ORF">NDI38_10955</name>
</gene>
<feature type="transmembrane region" description="Helical" evidence="1">
    <location>
        <begin position="249"/>
        <end position="270"/>
    </location>
</feature>